<name>A0AAV3Y4U1_9GAST</name>
<feature type="compositionally biased region" description="Polar residues" evidence="4">
    <location>
        <begin position="2286"/>
        <end position="2299"/>
    </location>
</feature>
<feature type="compositionally biased region" description="Polar residues" evidence="4">
    <location>
        <begin position="1203"/>
        <end position="1223"/>
    </location>
</feature>
<feature type="region of interest" description="Disordered" evidence="4">
    <location>
        <begin position="716"/>
        <end position="770"/>
    </location>
</feature>
<keyword evidence="3" id="KW-0802">TPR repeat</keyword>
<evidence type="ECO:0000256" key="2">
    <source>
        <dbReference type="ARBA" id="ARBA00023242"/>
    </source>
</evidence>
<feature type="compositionally biased region" description="Polar residues" evidence="4">
    <location>
        <begin position="892"/>
        <end position="906"/>
    </location>
</feature>
<feature type="region of interest" description="Disordered" evidence="4">
    <location>
        <begin position="892"/>
        <end position="944"/>
    </location>
</feature>
<feature type="repeat" description="TPR" evidence="3">
    <location>
        <begin position="1967"/>
        <end position="2000"/>
    </location>
</feature>
<feature type="region of interest" description="Disordered" evidence="4">
    <location>
        <begin position="2284"/>
        <end position="2304"/>
    </location>
</feature>
<feature type="region of interest" description="Disordered" evidence="4">
    <location>
        <begin position="2444"/>
        <end position="2480"/>
    </location>
</feature>
<dbReference type="GO" id="GO:0005634">
    <property type="term" value="C:nucleus"/>
    <property type="evidence" value="ECO:0007669"/>
    <property type="project" value="UniProtKB-SubCell"/>
</dbReference>
<evidence type="ECO:0000256" key="1">
    <source>
        <dbReference type="ARBA" id="ARBA00004123"/>
    </source>
</evidence>
<dbReference type="InterPro" id="IPR033053">
    <property type="entry name" value="Hir3/CABIN1"/>
</dbReference>
<reference evidence="5 6" key="1">
    <citation type="journal article" date="2021" name="Elife">
        <title>Chloroplast acquisition without the gene transfer in kleptoplastic sea slugs, Plakobranchus ocellatus.</title>
        <authorList>
            <person name="Maeda T."/>
            <person name="Takahashi S."/>
            <person name="Yoshida T."/>
            <person name="Shimamura S."/>
            <person name="Takaki Y."/>
            <person name="Nagai Y."/>
            <person name="Toyoda A."/>
            <person name="Suzuki Y."/>
            <person name="Arimoto A."/>
            <person name="Ishii H."/>
            <person name="Satoh N."/>
            <person name="Nishiyama T."/>
            <person name="Hasebe M."/>
            <person name="Maruyama T."/>
            <person name="Minagawa J."/>
            <person name="Obokata J."/>
            <person name="Shigenobu S."/>
        </authorList>
    </citation>
    <scope>NUCLEOTIDE SEQUENCE [LARGE SCALE GENOMIC DNA]</scope>
</reference>
<keyword evidence="6" id="KW-1185">Reference proteome</keyword>
<proteinExistence type="predicted"/>
<feature type="region of interest" description="Disordered" evidence="4">
    <location>
        <begin position="385"/>
        <end position="442"/>
    </location>
</feature>
<gene>
    <name evidence="5" type="ORF">PoB_000393300</name>
</gene>
<feature type="compositionally biased region" description="Basic and acidic residues" evidence="4">
    <location>
        <begin position="2935"/>
        <end position="2952"/>
    </location>
</feature>
<feature type="compositionally biased region" description="Polar residues" evidence="4">
    <location>
        <begin position="726"/>
        <end position="741"/>
    </location>
</feature>
<feature type="compositionally biased region" description="Low complexity" evidence="4">
    <location>
        <begin position="2234"/>
        <end position="2255"/>
    </location>
</feature>
<feature type="compositionally biased region" description="Basic residues" evidence="4">
    <location>
        <begin position="1190"/>
        <end position="1202"/>
    </location>
</feature>
<dbReference type="SUPFAM" id="SSF48452">
    <property type="entry name" value="TPR-like"/>
    <property type="match status" value="2"/>
</dbReference>
<accession>A0AAV3Y4U1</accession>
<feature type="region of interest" description="Disordered" evidence="4">
    <location>
        <begin position="320"/>
        <end position="359"/>
    </location>
</feature>
<organism evidence="5 6">
    <name type="scientific">Plakobranchus ocellatus</name>
    <dbReference type="NCBI Taxonomy" id="259542"/>
    <lineage>
        <taxon>Eukaryota</taxon>
        <taxon>Metazoa</taxon>
        <taxon>Spiralia</taxon>
        <taxon>Lophotrochozoa</taxon>
        <taxon>Mollusca</taxon>
        <taxon>Gastropoda</taxon>
        <taxon>Heterobranchia</taxon>
        <taxon>Euthyneura</taxon>
        <taxon>Panpulmonata</taxon>
        <taxon>Sacoglossa</taxon>
        <taxon>Placobranchoidea</taxon>
        <taxon>Plakobranchidae</taxon>
        <taxon>Plakobranchus</taxon>
    </lineage>
</organism>
<feature type="compositionally biased region" description="Basic and acidic residues" evidence="4">
    <location>
        <begin position="2220"/>
        <end position="2231"/>
    </location>
</feature>
<dbReference type="GO" id="GO:0006325">
    <property type="term" value="P:chromatin organization"/>
    <property type="evidence" value="ECO:0007669"/>
    <property type="project" value="InterPro"/>
</dbReference>
<dbReference type="PROSITE" id="PS50005">
    <property type="entry name" value="TPR"/>
    <property type="match status" value="2"/>
</dbReference>
<comment type="subcellular location">
    <subcellularLocation>
        <location evidence="1">Nucleus</location>
    </subcellularLocation>
</comment>
<dbReference type="EMBL" id="BLXT01000474">
    <property type="protein sequence ID" value="GFN77427.1"/>
    <property type="molecule type" value="Genomic_DNA"/>
</dbReference>
<feature type="compositionally biased region" description="Low complexity" evidence="4">
    <location>
        <begin position="930"/>
        <end position="944"/>
    </location>
</feature>
<feature type="region of interest" description="Disordered" evidence="4">
    <location>
        <begin position="498"/>
        <end position="523"/>
    </location>
</feature>
<feature type="region of interest" description="Disordered" evidence="4">
    <location>
        <begin position="855"/>
        <end position="878"/>
    </location>
</feature>
<keyword evidence="2" id="KW-0539">Nucleus</keyword>
<dbReference type="InterPro" id="IPR011990">
    <property type="entry name" value="TPR-like_helical_dom_sf"/>
</dbReference>
<dbReference type="Proteomes" id="UP000735302">
    <property type="component" value="Unassembled WGS sequence"/>
</dbReference>
<dbReference type="Gene3D" id="1.25.40.10">
    <property type="entry name" value="Tetratricopeptide repeat domain"/>
    <property type="match status" value="2"/>
</dbReference>
<feature type="compositionally biased region" description="Low complexity" evidence="4">
    <location>
        <begin position="1248"/>
        <end position="1267"/>
    </location>
</feature>
<sequence>MFPISALNGSSSSEDESTYTHATQTKEAKEAEAFAAYTKALSYQQSGSRDYAEKLFCNLFDHPFLKEAASLIENDDSPASAPSHPGLQLLYSVHKNLAAILLERKELKQAMASYIEAVKIDSSEVTVWFKMGQIALKIYNYPLAKICFQQALQCNPNHWPSLDNAITVTFALGDYLMCLEHISCALEKDCYYTKGLVLRRQILSEQPSLESITKEMFVYCDPQIHTIVVDKEESKECLEESNKIRTKRRQLIEEENEKGRKPMTFLKPLAPFTWKNVGERLLELYEFATSSDPPKSLGLEVDLRDYNFLDQSLIFGSAEVEDDEKNQKTRRPSLRTVEEVHSNECPRQGSPFQRAQEQGRAMLTTTPESVKLNDDAKEQALLQRLKGDRGASFPVTPSVGLNEAQGSKKETPNPAKASSSSFLTDFEDMDVGDTFGEMPPLEDAMDISDLNLTDIQKTEFTPDLFLKTGNDDLQVSSDAKSLENVLSAVMDMEFGQEPHQAESGVSCPEKSAHDTDQEDPIPSVDYLASRSKCKSNSGSQVKKSQADPSVTVQLQVSPVQSLPSVLLPPCPKPHQEVVQAENTSIVTPHHRPHHQLSLSSSFPAHVSQKSTVSASAVSLPPQESSSTAELVGMSTPEVISSQDLKSLNAVQLRSSILGRHHSPICASLMSPQNTQETQSSLYLSVFTSPSKDGRAPDTSFYSTPISSFTKHLGESKSDSIVGGAHYSNTSKLNPQEPSSESLFKPGSGDPRVSKHNMPAVSKSPGVSAPHQVVKSVSSAGRLKSLSTGDLIEDVVRRQIMGPSSDQAHQSSLSFQKDTLPPQALSQFSQNTSGNLSSKGRHTSTLPLEVISCQEHSSKPVCNPSTQKPHYPQMPSPKSSNIMAVPMSYCFQESTPKPTDMSPSPTSLFAKKSPPRSKEIISPVKSHLPENLSKSPNKSASLSSSDASTFYKANPLLKHSMSMDAPTNYPLRKEGALRDTSVGSVTVPVHHLNTLSVLEAQTLLNASLSSSPMARSHGAISQLPQEQGADLPLVRPLSWRPHLARSSSLPGYLTSTNASQLISSQVLTSNPHSLHMWRGSSATSSHQPTYCLPSLAEFYPPPSFPPYILQSDSSVPSSAFLPEAAKKPISLLQGLSPPGFSNPFIPTMRSALSSFSFSSRSRSDERKSPVHSPRSPVAAPWVTPSQNVRKSPSHRSNSPKHQQRLSPSHQIVSGTQASLGSYNDNFFPGDHNYHQRGDLAMGKSGNTCQPQQKSPSQSHSSPGSQKKSGGAKRGPKRKSEVASLPEEYAQAYKRRSTRSRSSRSKKEVETPDFGKIMKGYFPQSLAVLEAEDVEQERAKDHMQISNIDVDVAEKPSNADLFPTVTELKDTEENDVKLYVKSCLRGHGLLELIRVYLVRLGDKSDQKWYTGLNDIYIQLYDCLRKHLTIPTIWFGDAGDIGPCRLREYGIMMLTKAELHLSKVVSERGGLVSASPSKTPVSSGLQLADLFGEFHKIDMNFLESLTDREDVFNQDSLILSQFCARLYWLQARQNQVVGQTLAAVDWFQMVQSVLEDCRGKDREKGLVVALPNSVADGVISLKEVSQMMDSVQRSRSLEDTRNLYDLGDYHQVVQNLMTTFNNSSFSKKSSMCKERPSQLLLLLDSLVKLDRVSEVMQWGEVCLHEAVLHFQRAPSLQLRQDWAATLVSLFETLDRVMDAEKEILKFLSHRRLVRLAHNLVLVIQIILDVADTVTEMPIASVRPWKILYRVLHYEESCLANSKQQSGSLTRDDKMDTDQTEEGVISPSLVMLIKSHEYLGRHSWCTKENGLLLTFMMSMLGKELSAKEDDEDDDDEDASSAFEQCVYCLYNHPNKRGRASRHLSDHNASPVEMTWEGAGPVFHFFAPHTIPEFDSYKASTVSSDVEHLLRRIYNLIPKSLQPGPRHTAVVEYIEGISKALPAASSPLSPVSSPRGSTSASSHPTDPYQICSLLYYLLGDFYFKNKEPAKAIKFYQLDLALSPGRLDSWAGLALSRMSQLAQKLNSTDLKIETPLYKKSEPALQCFRHAVELQDNSRKLWLEFGSLAYQLHSHASRQIHYKNMISMSEEMLQASQLRRSDMLSQAKNSYSRASECEGDGSEDDWLTHYMMGKVAEKQGDPPSIFLDCYKQAALCLHEEEAVYPSKLQFTTLPPHLALEALEVFFRTQASSLKLVLSGCDYTSLLVLDIFVTEALNGHFARREEKKQLQATDADKPETPSVSSSKSVVSSSTTTVQSNKKSNQACHTQTEAEERKDQYQKTHIWLEDMEASSDWSQGEISGQARSTGDMASWSSSQTASLQVLEISSPSASQVVNLPESPIVHNSGVQKQAGEDLDVVEGMEGETPMGCDVDPTRKAKCVEIEQQMHTDDSERTTVKSIAKETDSVGENTFPKPDDIVAVDAVNAAEGNIAQEGNKSDSDDVQLRNIIQEGQKSDSDDVQSRNVGQGHKFDSDNVQPRSIAQERQKVDIDDVQLRNAAQEGQKSDSVLVQKQLPQRCESTGFAVAADKSLDKCGTSVSRSYEQAQFSDSLEENGVKKHIDTPSIIASNEKDLQSVQGIRNVIENEVTNGDDPKEDDKTVKTNTVSQQDKVKVMEKWEIEDKEKPTPNATIETQDIAQASSSLPTLVSGDSETHSIIKEGNSTVSEADVEKLRSDVRQKCMAGLELCAARFSCHYKSLYRLAHAYFVMKEYEKARDLLLGCPNWQQEAHMPAPGLFSERKQNNFFQGLWKIPIEDIDRSGSFASHVHRSVRLLLDVLVEQDDLEMLLHIRNQLKKTPDAGKKYLRDSERLVLSEQAYLKCLCLVEKAMKKSDGWSDERKEENLLTAYRIWNLDKGSEQALRTLHTAFKVKLRGQTDVNRLTPEQAKIYCIQNLSTLLTPATPQGQAAQKSAAERNKPGQSTPVLNLEKQEKEKSQQTMPETAKGDRSTDKKDAQDEAQKCDSQTMLVSSHPISSSASTTAATTSIPTVITPAGQKDEDVIIKDEHE</sequence>
<evidence type="ECO:0000256" key="4">
    <source>
        <dbReference type="SAM" id="MobiDB-lite"/>
    </source>
</evidence>
<feature type="compositionally biased region" description="Basic residues" evidence="4">
    <location>
        <begin position="1291"/>
        <end position="1302"/>
    </location>
</feature>
<feature type="compositionally biased region" description="Low complexity" evidence="4">
    <location>
        <begin position="2961"/>
        <end position="2985"/>
    </location>
</feature>
<feature type="region of interest" description="Disordered" evidence="4">
    <location>
        <begin position="530"/>
        <end position="549"/>
    </location>
</feature>
<evidence type="ECO:0000313" key="6">
    <source>
        <dbReference type="Proteomes" id="UP000735302"/>
    </source>
</evidence>
<feature type="region of interest" description="Disordered" evidence="4">
    <location>
        <begin position="2220"/>
        <end position="2271"/>
    </location>
</feature>
<feature type="region of interest" description="Disordered" evidence="4">
    <location>
        <begin position="2894"/>
        <end position="2999"/>
    </location>
</feature>
<feature type="compositionally biased region" description="Low complexity" evidence="4">
    <location>
        <begin position="1939"/>
        <end position="1949"/>
    </location>
</feature>
<dbReference type="PANTHER" id="PTHR15502:SF7">
    <property type="entry name" value="CALCINEURIN-BINDING PROTEIN CABIN-1"/>
    <property type="match status" value="1"/>
</dbReference>
<feature type="region of interest" description="Disordered" evidence="4">
    <location>
        <begin position="1"/>
        <end position="25"/>
    </location>
</feature>
<feature type="compositionally biased region" description="Polar residues" evidence="4">
    <location>
        <begin position="1950"/>
        <end position="1959"/>
    </location>
</feature>
<dbReference type="InterPro" id="IPR019734">
    <property type="entry name" value="TPR_rpt"/>
</dbReference>
<dbReference type="SMART" id="SM00028">
    <property type="entry name" value="TPR"/>
    <property type="match status" value="3"/>
</dbReference>
<dbReference type="PANTHER" id="PTHR15502">
    <property type="entry name" value="CALCINEURIN-BINDING PROTEIN CABIN 1-RELATED"/>
    <property type="match status" value="1"/>
</dbReference>
<feature type="repeat" description="TPR" evidence="3">
    <location>
        <begin position="125"/>
        <end position="158"/>
    </location>
</feature>
<evidence type="ECO:0000313" key="5">
    <source>
        <dbReference type="EMBL" id="GFN77427.1"/>
    </source>
</evidence>
<evidence type="ECO:0000256" key="3">
    <source>
        <dbReference type="PROSITE-ProRule" id="PRU00339"/>
    </source>
</evidence>
<feature type="region of interest" description="Disordered" evidence="4">
    <location>
        <begin position="1159"/>
        <end position="1310"/>
    </location>
</feature>
<feature type="compositionally biased region" description="Basic and acidic residues" evidence="4">
    <location>
        <begin position="2987"/>
        <end position="2999"/>
    </location>
</feature>
<dbReference type="GO" id="GO:0031491">
    <property type="term" value="F:nucleosome binding"/>
    <property type="evidence" value="ECO:0007669"/>
    <property type="project" value="TreeGrafter"/>
</dbReference>
<protein>
    <submittedName>
        <fullName evidence="5">Calcineurin-binding protein cabin-1-like</fullName>
    </submittedName>
</protein>
<feature type="region of interest" description="Disordered" evidence="4">
    <location>
        <begin position="1939"/>
        <end position="1959"/>
    </location>
</feature>
<feature type="compositionally biased region" description="Polar residues" evidence="4">
    <location>
        <begin position="534"/>
        <end position="547"/>
    </location>
</feature>
<comment type="caution">
    <text evidence="5">The sequence shown here is derived from an EMBL/GenBank/DDBJ whole genome shotgun (WGS) entry which is preliminary data.</text>
</comment>